<dbReference type="SUPFAM" id="SSF56672">
    <property type="entry name" value="DNA/RNA polymerases"/>
    <property type="match status" value="1"/>
</dbReference>
<name>A0AB32WAL2_THECC</name>
<evidence type="ECO:0000313" key="2">
    <source>
        <dbReference type="Proteomes" id="UP000694886"/>
    </source>
</evidence>
<dbReference type="InterPro" id="IPR043502">
    <property type="entry name" value="DNA/RNA_pol_sf"/>
</dbReference>
<sequence length="308" mass="34224">MSIKRLLRQGCPGYLAIVRDTQAKVGDINQVSVVNEFVDVFLEELPGLPLEREIEFSIDLIPDTRPISIPPYRMAPAKLKKLKDQLEDLFDNGFIHPSVSPWGAPVRMPLKTRATLRQVGEQDAPTEMTTRPQAPTRRGRGRHGRVARPVRASTPVNKRNEGQPLGETVRPPTRGITVEDLGIGSIRSPNQPALSAPSTTVSIGQEVNQIRDRGTSACSRGSPSSEFSGVRHLKELKDQLEDPYGKKEKMFAKGTNEMLRYGNRLYVLDNDELRREILEEVHMAAYMKGERAALNGGDTPSDNVGIRI</sequence>
<dbReference type="InterPro" id="IPR032567">
    <property type="entry name" value="RTL1-rel"/>
</dbReference>
<dbReference type="RefSeq" id="XP_017976432.1">
    <property type="nucleotide sequence ID" value="XM_018120943.1"/>
</dbReference>
<reference evidence="2" key="1">
    <citation type="journal article" date="1997" name="Nucleic Acids Res.">
        <title>tRNAscan-SE: a program for improved detection of transfer RNA genes in genomic sequence.</title>
        <authorList>
            <person name="Lowe T.M."/>
            <person name="Eddy S.R."/>
        </authorList>
    </citation>
    <scope>NUCLEOTIDE SEQUENCE [LARGE SCALE GENOMIC DNA]</scope>
    <source>
        <strain evidence="2">r\B97-61/B2</strain>
    </source>
</reference>
<reference evidence="3" key="2">
    <citation type="submission" date="2025-08" db="UniProtKB">
        <authorList>
            <consortium name="RefSeq"/>
        </authorList>
    </citation>
    <scope>IDENTIFICATION</scope>
</reference>
<dbReference type="PANTHER" id="PTHR15503:SF45">
    <property type="entry name" value="RNA-DIRECTED DNA POLYMERASE HOMOLOG"/>
    <property type="match status" value="1"/>
</dbReference>
<dbReference type="AlphaFoldDB" id="A0AB32WAL2"/>
<proteinExistence type="predicted"/>
<protein>
    <submittedName>
        <fullName evidence="3">Uncharacterized protein LOC108661946</fullName>
    </submittedName>
</protein>
<accession>A0AB32WAL2</accession>
<evidence type="ECO:0000313" key="3">
    <source>
        <dbReference type="RefSeq" id="XP_017976432.1"/>
    </source>
</evidence>
<feature type="region of interest" description="Disordered" evidence="1">
    <location>
        <begin position="120"/>
        <end position="175"/>
    </location>
</feature>
<dbReference type="KEGG" id="tcc:108661946"/>
<gene>
    <name evidence="3" type="primary">LOC108661946</name>
</gene>
<dbReference type="PANTHER" id="PTHR15503">
    <property type="entry name" value="LDOC1 RELATED"/>
    <property type="match status" value="1"/>
</dbReference>
<dbReference type="Gene3D" id="3.10.10.10">
    <property type="entry name" value="HIV Type 1 Reverse Transcriptase, subunit A, domain 1"/>
    <property type="match status" value="1"/>
</dbReference>
<organism evidence="2 3">
    <name type="scientific">Theobroma cacao</name>
    <name type="common">Cacao</name>
    <name type="synonym">Cocoa</name>
    <dbReference type="NCBI Taxonomy" id="3641"/>
    <lineage>
        <taxon>Eukaryota</taxon>
        <taxon>Viridiplantae</taxon>
        <taxon>Streptophyta</taxon>
        <taxon>Embryophyta</taxon>
        <taxon>Tracheophyta</taxon>
        <taxon>Spermatophyta</taxon>
        <taxon>Magnoliopsida</taxon>
        <taxon>eudicotyledons</taxon>
        <taxon>Gunneridae</taxon>
        <taxon>Pentapetalae</taxon>
        <taxon>rosids</taxon>
        <taxon>malvids</taxon>
        <taxon>Malvales</taxon>
        <taxon>Malvaceae</taxon>
        <taxon>Byttnerioideae</taxon>
        <taxon>Theobroma</taxon>
    </lineage>
</organism>
<feature type="compositionally biased region" description="Basic residues" evidence="1">
    <location>
        <begin position="137"/>
        <end position="148"/>
    </location>
</feature>
<dbReference type="Gramene" id="Tc05v2_t010160.1">
    <property type="protein sequence ID" value="Tc05v2_p010160.1"/>
    <property type="gene ID" value="Tc05v2_g010160"/>
</dbReference>
<evidence type="ECO:0000256" key="1">
    <source>
        <dbReference type="SAM" id="MobiDB-lite"/>
    </source>
</evidence>
<dbReference type="GeneID" id="108661946"/>
<dbReference type="Proteomes" id="UP000694886">
    <property type="component" value="Chromosome 5"/>
</dbReference>